<name>A0A8R2BBK1_ACYPI</name>
<dbReference type="EnsemblMetazoa" id="XM_008191552.1">
    <property type="protein sequence ID" value="XP_008189774.1"/>
    <property type="gene ID" value="LOC103311819"/>
</dbReference>
<organism evidence="1 2">
    <name type="scientific">Acyrthosiphon pisum</name>
    <name type="common">Pea aphid</name>
    <dbReference type="NCBI Taxonomy" id="7029"/>
    <lineage>
        <taxon>Eukaryota</taxon>
        <taxon>Metazoa</taxon>
        <taxon>Ecdysozoa</taxon>
        <taxon>Arthropoda</taxon>
        <taxon>Hexapoda</taxon>
        <taxon>Insecta</taxon>
        <taxon>Pterygota</taxon>
        <taxon>Neoptera</taxon>
        <taxon>Paraneoptera</taxon>
        <taxon>Hemiptera</taxon>
        <taxon>Sternorrhyncha</taxon>
        <taxon>Aphidomorpha</taxon>
        <taxon>Aphidoidea</taxon>
        <taxon>Aphididae</taxon>
        <taxon>Macrosiphini</taxon>
        <taxon>Acyrthosiphon</taxon>
    </lineage>
</organism>
<dbReference type="GO" id="GO:0003676">
    <property type="term" value="F:nucleic acid binding"/>
    <property type="evidence" value="ECO:0007669"/>
    <property type="project" value="InterPro"/>
</dbReference>
<sequence>MARRGKSTRIYSDNATNFVGVQKELKAYLEDSERYMANEGVQWHYNPPSVSHFGGLLENSVKGTKHHLYRVIKSSRLNLEELLTLLCQIEACVNPRPITPLSCDSGEPNSLTLAHFFIRGPLLLPPEPEILSEIVSNLRRWKHVQGFMQIFWRCWHKEYLSPRFEDSG</sequence>
<dbReference type="AlphaFoldDB" id="A0A8R2BBK1"/>
<dbReference type="RefSeq" id="XP_008189774.1">
    <property type="nucleotide sequence ID" value="XM_008191552.1"/>
</dbReference>
<evidence type="ECO:0000313" key="2">
    <source>
        <dbReference type="Proteomes" id="UP000007819"/>
    </source>
</evidence>
<accession>A0A8R2BBK1</accession>
<keyword evidence="2" id="KW-1185">Reference proteome</keyword>
<dbReference type="PANTHER" id="PTHR47331:SF1">
    <property type="entry name" value="GAG-LIKE PROTEIN"/>
    <property type="match status" value="1"/>
</dbReference>
<evidence type="ECO:0008006" key="3">
    <source>
        <dbReference type="Google" id="ProtNLM"/>
    </source>
</evidence>
<reference evidence="2" key="1">
    <citation type="submission" date="2010-06" db="EMBL/GenBank/DDBJ databases">
        <authorList>
            <person name="Jiang H."/>
            <person name="Abraham K."/>
            <person name="Ali S."/>
            <person name="Alsbrooks S.L."/>
            <person name="Anim B.N."/>
            <person name="Anosike U.S."/>
            <person name="Attaway T."/>
            <person name="Bandaranaike D.P."/>
            <person name="Battles P.K."/>
            <person name="Bell S.N."/>
            <person name="Bell A.V."/>
            <person name="Beltran B."/>
            <person name="Bickham C."/>
            <person name="Bustamante Y."/>
            <person name="Caleb T."/>
            <person name="Canada A."/>
            <person name="Cardenas V."/>
            <person name="Carter K."/>
            <person name="Chacko J."/>
            <person name="Chandrabose M.N."/>
            <person name="Chavez D."/>
            <person name="Chavez A."/>
            <person name="Chen L."/>
            <person name="Chu H.-S."/>
            <person name="Claassen K.J."/>
            <person name="Cockrell R."/>
            <person name="Collins M."/>
            <person name="Cooper J.A."/>
            <person name="Cree A."/>
            <person name="Curry S.M."/>
            <person name="Da Y."/>
            <person name="Dao M.D."/>
            <person name="Das B."/>
            <person name="Davila M.-L."/>
            <person name="Davy-Carroll L."/>
            <person name="Denson S."/>
            <person name="Dinh H."/>
            <person name="Ebong V.E."/>
            <person name="Edwards J.R."/>
            <person name="Egan A."/>
            <person name="El-Daye J."/>
            <person name="Escobedo L."/>
            <person name="Fernandez S."/>
            <person name="Fernando P.R."/>
            <person name="Flagg N."/>
            <person name="Forbes L.D."/>
            <person name="Fowler R.G."/>
            <person name="Fu Q."/>
            <person name="Gabisi R.A."/>
            <person name="Ganer J."/>
            <person name="Garbino Pronczuk A."/>
            <person name="Garcia R.M."/>
            <person name="Garner T."/>
            <person name="Garrett T.E."/>
            <person name="Gonzalez D.A."/>
            <person name="Hamid H."/>
            <person name="Hawkins E.S."/>
            <person name="Hirani K."/>
            <person name="Hogues M.E."/>
            <person name="Hollins B."/>
            <person name="Hsiao C.-H."/>
            <person name="Jabil R."/>
            <person name="James M.L."/>
            <person name="Jhangiani S.N."/>
            <person name="Johnson B."/>
            <person name="Johnson Q."/>
            <person name="Joshi V."/>
            <person name="Kalu J.B."/>
            <person name="Kam C."/>
            <person name="Kashfia A."/>
            <person name="Keebler J."/>
            <person name="Kisamo H."/>
            <person name="Kovar C.L."/>
            <person name="Lago L.A."/>
            <person name="Lai C.-Y."/>
            <person name="Laidlaw J."/>
            <person name="Lara F."/>
            <person name="Le T.-K."/>
            <person name="Lee S.L."/>
            <person name="Legall F.H."/>
            <person name="Lemon S.J."/>
            <person name="Lewis L.R."/>
            <person name="Li B."/>
            <person name="Liu Y."/>
            <person name="Liu Y.-S."/>
            <person name="Lopez J."/>
            <person name="Lozado R.J."/>
            <person name="Lu J."/>
            <person name="Madu R.C."/>
            <person name="Maheshwari M."/>
            <person name="Maheshwari R."/>
            <person name="Malloy K."/>
            <person name="Martinez E."/>
            <person name="Mathew T."/>
            <person name="Mercado I.C."/>
            <person name="Mercado C."/>
            <person name="Meyer B."/>
            <person name="Montgomery K."/>
            <person name="Morgan M.B."/>
            <person name="Munidasa M."/>
            <person name="Nazareth L.V."/>
            <person name="Nelson J."/>
            <person name="Ng B.M."/>
            <person name="Nguyen N.B."/>
            <person name="Nguyen P.Q."/>
            <person name="Nguyen T."/>
            <person name="Obregon M."/>
            <person name="Okwuonu G.O."/>
            <person name="Onwere C.G."/>
            <person name="Orozco G."/>
            <person name="Parra A."/>
            <person name="Patel S."/>
            <person name="Patil S."/>
            <person name="Perez A."/>
            <person name="Perez Y."/>
            <person name="Pham C."/>
            <person name="Primus E.L."/>
            <person name="Pu L.-L."/>
            <person name="Puazo M."/>
            <person name="Qin X."/>
            <person name="Quiroz J.B."/>
            <person name="Reese J."/>
            <person name="Richards S."/>
            <person name="Rives C.M."/>
            <person name="Robberts R."/>
            <person name="Ruiz S.J."/>
            <person name="Ruiz M.J."/>
            <person name="Santibanez J."/>
            <person name="Schneider B.W."/>
            <person name="Sisson I."/>
            <person name="Smith M."/>
            <person name="Sodergren E."/>
            <person name="Song X.-Z."/>
            <person name="Song B.B."/>
            <person name="Summersgill H."/>
            <person name="Thelus R."/>
            <person name="Thornton R.D."/>
            <person name="Trejos Z.Y."/>
            <person name="Usmani K."/>
            <person name="Vattathil S."/>
            <person name="Villasana D."/>
            <person name="Walker D.L."/>
            <person name="Wang S."/>
            <person name="Wang K."/>
            <person name="White C.S."/>
            <person name="Williams A.C."/>
            <person name="Williamson J."/>
            <person name="Wilson K."/>
            <person name="Woghiren I.O."/>
            <person name="Woodworth J.R."/>
            <person name="Worley K.C."/>
            <person name="Wright R.A."/>
            <person name="Wu W."/>
            <person name="Young L."/>
            <person name="Zhang L."/>
            <person name="Zhang J."/>
            <person name="Zhu Y."/>
            <person name="Muzny D.M."/>
            <person name="Weinstock G."/>
            <person name="Gibbs R.A."/>
        </authorList>
    </citation>
    <scope>NUCLEOTIDE SEQUENCE [LARGE SCALE GENOMIC DNA]</scope>
    <source>
        <strain evidence="2">LSR1</strain>
    </source>
</reference>
<evidence type="ECO:0000313" key="1">
    <source>
        <dbReference type="EnsemblMetazoa" id="XP_008189774.1"/>
    </source>
</evidence>
<dbReference type="KEGG" id="api:103311819"/>
<dbReference type="InterPro" id="IPR036397">
    <property type="entry name" value="RNaseH_sf"/>
</dbReference>
<protein>
    <recommendedName>
        <fullName evidence="3">Integrase catalytic domain-containing protein</fullName>
    </recommendedName>
</protein>
<dbReference type="OMA" id="RYMANEG"/>
<dbReference type="GeneID" id="103311819"/>
<dbReference type="InterPro" id="IPR012337">
    <property type="entry name" value="RNaseH-like_sf"/>
</dbReference>
<dbReference type="Gene3D" id="3.30.420.10">
    <property type="entry name" value="Ribonuclease H-like superfamily/Ribonuclease H"/>
    <property type="match status" value="1"/>
</dbReference>
<dbReference type="OrthoDB" id="10049357at2759"/>
<dbReference type="SUPFAM" id="SSF53098">
    <property type="entry name" value="Ribonuclease H-like"/>
    <property type="match status" value="1"/>
</dbReference>
<reference evidence="1" key="2">
    <citation type="submission" date="2022-06" db="UniProtKB">
        <authorList>
            <consortium name="EnsemblMetazoa"/>
        </authorList>
    </citation>
    <scope>IDENTIFICATION</scope>
</reference>
<proteinExistence type="predicted"/>
<dbReference type="PANTHER" id="PTHR47331">
    <property type="entry name" value="PHD-TYPE DOMAIN-CONTAINING PROTEIN"/>
    <property type="match status" value="1"/>
</dbReference>
<dbReference type="Proteomes" id="UP000007819">
    <property type="component" value="Chromosome X"/>
</dbReference>